<dbReference type="Proteomes" id="UP000034799">
    <property type="component" value="Unassembled WGS sequence"/>
</dbReference>
<proteinExistence type="predicted"/>
<comment type="caution">
    <text evidence="1">The sequence shown here is derived from an EMBL/GenBank/DDBJ whole genome shotgun (WGS) entry which is preliminary data.</text>
</comment>
<dbReference type="AlphaFoldDB" id="A0A0G0MZC9"/>
<protein>
    <submittedName>
        <fullName evidence="1">Uncharacterized protein</fullName>
    </submittedName>
</protein>
<evidence type="ECO:0000313" key="2">
    <source>
        <dbReference type="Proteomes" id="UP000034799"/>
    </source>
</evidence>
<organism evidence="1 2">
    <name type="scientific">candidate division WS6 bacterium GW2011_GWF2_39_15</name>
    <dbReference type="NCBI Taxonomy" id="1619100"/>
    <lineage>
        <taxon>Bacteria</taxon>
        <taxon>Candidatus Dojkabacteria</taxon>
    </lineage>
</organism>
<evidence type="ECO:0000313" key="1">
    <source>
        <dbReference type="EMBL" id="KKR05961.1"/>
    </source>
</evidence>
<gene>
    <name evidence="1" type="ORF">UT34_C0001G0001</name>
</gene>
<sequence>MPTNGAYIREFALRKILETVKQIAAKTVDQRISPEEITLEEAFNFMMYMASLREPESEMPEFKDIFPDARNRNIKVSDYPRLQTETIYKGMQVNVIMSFDSEDFTLRFGMFDKSNTVPIKDVNMGLLSAGLPVTSI</sequence>
<reference evidence="1 2" key="1">
    <citation type="journal article" date="2015" name="Nature">
        <title>rRNA introns, odd ribosomes, and small enigmatic genomes across a large radiation of phyla.</title>
        <authorList>
            <person name="Brown C.T."/>
            <person name="Hug L.A."/>
            <person name="Thomas B.C."/>
            <person name="Sharon I."/>
            <person name="Castelle C.J."/>
            <person name="Singh A."/>
            <person name="Wilkins M.J."/>
            <person name="Williams K.H."/>
            <person name="Banfield J.F."/>
        </authorList>
    </citation>
    <scope>NUCLEOTIDE SEQUENCE [LARGE SCALE GENOMIC DNA]</scope>
</reference>
<dbReference type="EMBL" id="LBWK01000001">
    <property type="protein sequence ID" value="KKR05961.1"/>
    <property type="molecule type" value="Genomic_DNA"/>
</dbReference>
<accession>A0A0G0MZC9</accession>
<name>A0A0G0MZC9_9BACT</name>